<dbReference type="SUPFAM" id="SSF53822">
    <property type="entry name" value="Periplasmic binding protein-like I"/>
    <property type="match status" value="1"/>
</dbReference>
<keyword evidence="3" id="KW-0804">Transcription</keyword>
<evidence type="ECO:0000256" key="4">
    <source>
        <dbReference type="SAM" id="MobiDB-lite"/>
    </source>
</evidence>
<dbReference type="InterPro" id="IPR036388">
    <property type="entry name" value="WH-like_DNA-bd_sf"/>
</dbReference>
<dbReference type="CDD" id="cd07377">
    <property type="entry name" value="WHTH_GntR"/>
    <property type="match status" value="1"/>
</dbReference>
<dbReference type="Gene3D" id="3.40.50.2300">
    <property type="match status" value="2"/>
</dbReference>
<dbReference type="PROSITE" id="PS50949">
    <property type="entry name" value="HTH_GNTR"/>
    <property type="match status" value="1"/>
</dbReference>
<feature type="region of interest" description="Disordered" evidence="4">
    <location>
        <begin position="1"/>
        <end position="22"/>
    </location>
</feature>
<dbReference type="PANTHER" id="PTHR30146">
    <property type="entry name" value="LACI-RELATED TRANSCRIPTIONAL REPRESSOR"/>
    <property type="match status" value="1"/>
</dbReference>
<keyword evidence="1" id="KW-0805">Transcription regulation</keyword>
<dbReference type="PANTHER" id="PTHR30146:SF109">
    <property type="entry name" value="HTH-TYPE TRANSCRIPTIONAL REGULATOR GALS"/>
    <property type="match status" value="1"/>
</dbReference>
<dbReference type="AlphaFoldDB" id="A0AAU7DEZ2"/>
<dbReference type="GO" id="GO:0000976">
    <property type="term" value="F:transcription cis-regulatory region binding"/>
    <property type="evidence" value="ECO:0007669"/>
    <property type="project" value="TreeGrafter"/>
</dbReference>
<accession>A0AAU7DEZ2</accession>
<reference evidence="6" key="1">
    <citation type="submission" date="2023-03" db="EMBL/GenBank/DDBJ databases">
        <title>Edaphobacter sp.</title>
        <authorList>
            <person name="Huber K.J."/>
            <person name="Papendorf J."/>
            <person name="Pilke C."/>
            <person name="Bunk B."/>
            <person name="Sproeer C."/>
            <person name="Pester M."/>
        </authorList>
    </citation>
    <scope>NUCLEOTIDE SEQUENCE</scope>
    <source>
        <strain evidence="6">DSM 110680</strain>
    </source>
</reference>
<proteinExistence type="predicted"/>
<dbReference type="InterPro" id="IPR036390">
    <property type="entry name" value="WH_DNA-bd_sf"/>
</dbReference>
<evidence type="ECO:0000256" key="3">
    <source>
        <dbReference type="ARBA" id="ARBA00023163"/>
    </source>
</evidence>
<dbReference type="SMART" id="SM00345">
    <property type="entry name" value="HTH_GNTR"/>
    <property type="match status" value="1"/>
</dbReference>
<protein>
    <submittedName>
        <fullName evidence="6">GntR family transcriptional regulator</fullName>
    </submittedName>
</protein>
<dbReference type="InterPro" id="IPR046335">
    <property type="entry name" value="LacI/GalR-like_sensor"/>
</dbReference>
<name>A0AAU7DEZ2_9BACT</name>
<dbReference type="Gene3D" id="1.10.10.10">
    <property type="entry name" value="Winged helix-like DNA-binding domain superfamily/Winged helix DNA-binding domain"/>
    <property type="match status" value="1"/>
</dbReference>
<dbReference type="GO" id="GO:0003700">
    <property type="term" value="F:DNA-binding transcription factor activity"/>
    <property type="evidence" value="ECO:0007669"/>
    <property type="project" value="InterPro"/>
</dbReference>
<organism evidence="6">
    <name type="scientific">Telmatobacter sp. DSM 110680</name>
    <dbReference type="NCBI Taxonomy" id="3036704"/>
    <lineage>
        <taxon>Bacteria</taxon>
        <taxon>Pseudomonadati</taxon>
        <taxon>Acidobacteriota</taxon>
        <taxon>Terriglobia</taxon>
        <taxon>Terriglobales</taxon>
        <taxon>Acidobacteriaceae</taxon>
        <taxon>Telmatobacter</taxon>
    </lineage>
</organism>
<dbReference type="InterPro" id="IPR000524">
    <property type="entry name" value="Tscrpt_reg_HTH_GntR"/>
</dbReference>
<dbReference type="EMBL" id="CP121196">
    <property type="protein sequence ID" value="XBH16244.1"/>
    <property type="molecule type" value="Genomic_DNA"/>
</dbReference>
<dbReference type="SUPFAM" id="SSF46785">
    <property type="entry name" value="Winged helix' DNA-binding domain"/>
    <property type="match status" value="1"/>
</dbReference>
<dbReference type="CDD" id="cd06267">
    <property type="entry name" value="PBP1_LacI_sugar_binding-like"/>
    <property type="match status" value="1"/>
</dbReference>
<evidence type="ECO:0000256" key="2">
    <source>
        <dbReference type="ARBA" id="ARBA00023125"/>
    </source>
</evidence>
<dbReference type="RefSeq" id="WP_348261471.1">
    <property type="nucleotide sequence ID" value="NZ_CP121196.1"/>
</dbReference>
<gene>
    <name evidence="6" type="ORF">P8935_16915</name>
</gene>
<feature type="domain" description="HTH gntR-type" evidence="5">
    <location>
        <begin position="23"/>
        <end position="91"/>
    </location>
</feature>
<keyword evidence="2" id="KW-0238">DNA-binding</keyword>
<dbReference type="PRINTS" id="PR00035">
    <property type="entry name" value="HTHGNTR"/>
</dbReference>
<evidence type="ECO:0000256" key="1">
    <source>
        <dbReference type="ARBA" id="ARBA00023015"/>
    </source>
</evidence>
<sequence length="396" mass="43854">MKKSHRVASKLGPPPESDPAARLSKHRRVFDHLLASIQSGELKPGDRLPSEAELGKFFDASRITVAKAVHDLQRMGLVSRRPGSGTHVLAEDRPTGRTFGLLIPELGITEIFEPICHGMMRTHFARPDSLLWGNSAVSVQDSVQAAEQMVQAFISQRVAGVFFAPLELTDEKDAANRRIARMLDRAQIPFVLLDRCYLPYPERSPHDLVGVDNRRAGHMATAHLLECGAHRVVFLGEEFAANTVDARITGFYEALRTHAVRPDWELVWRGSPQDEAFIRRMLEAARPDAVVCANDLTAARLMQVLLAFGISIPEDIKIVGMDDVRYASLLPVPLTTIHQDCAGIGAVAMATMRERLEHPELPIRDVLVPVRLVVRRSCGTQHLKSTRSEANVSATE</sequence>
<dbReference type="Pfam" id="PF00392">
    <property type="entry name" value="GntR"/>
    <property type="match status" value="1"/>
</dbReference>
<evidence type="ECO:0000259" key="5">
    <source>
        <dbReference type="PROSITE" id="PS50949"/>
    </source>
</evidence>
<dbReference type="Pfam" id="PF13377">
    <property type="entry name" value="Peripla_BP_3"/>
    <property type="match status" value="1"/>
</dbReference>
<evidence type="ECO:0000313" key="6">
    <source>
        <dbReference type="EMBL" id="XBH16244.1"/>
    </source>
</evidence>
<dbReference type="InterPro" id="IPR028082">
    <property type="entry name" value="Peripla_BP_I"/>
</dbReference>